<evidence type="ECO:0000256" key="1">
    <source>
        <dbReference type="SAM" id="MobiDB-lite"/>
    </source>
</evidence>
<protein>
    <submittedName>
        <fullName evidence="2">Uncharacterized protein</fullName>
    </submittedName>
</protein>
<sequence>MSFINLKLVKLFKTIYASLTKTEHQEEERRLHETHASLIIGREPDSEETDDDVEEPLIRRQTGVVIGRETATKANKLDYIIQQHTKGSSEGSGIIPDVLDEPKDIYGSSSSSLSAFDDEVEDVSSDDEIKADENKADT</sequence>
<feature type="region of interest" description="Disordered" evidence="1">
    <location>
        <begin position="83"/>
        <end position="138"/>
    </location>
</feature>
<organism evidence="2 3">
    <name type="scientific">Tanacetum coccineum</name>
    <dbReference type="NCBI Taxonomy" id="301880"/>
    <lineage>
        <taxon>Eukaryota</taxon>
        <taxon>Viridiplantae</taxon>
        <taxon>Streptophyta</taxon>
        <taxon>Embryophyta</taxon>
        <taxon>Tracheophyta</taxon>
        <taxon>Spermatophyta</taxon>
        <taxon>Magnoliopsida</taxon>
        <taxon>eudicotyledons</taxon>
        <taxon>Gunneridae</taxon>
        <taxon>Pentapetalae</taxon>
        <taxon>asterids</taxon>
        <taxon>campanulids</taxon>
        <taxon>Asterales</taxon>
        <taxon>Asteraceae</taxon>
        <taxon>Asteroideae</taxon>
        <taxon>Anthemideae</taxon>
        <taxon>Anthemidinae</taxon>
        <taxon>Tanacetum</taxon>
    </lineage>
</organism>
<feature type="compositionally biased region" description="Basic and acidic residues" evidence="1">
    <location>
        <begin position="127"/>
        <end position="138"/>
    </location>
</feature>
<gene>
    <name evidence="2" type="ORF">Tco_0974717</name>
</gene>
<reference evidence="2" key="1">
    <citation type="journal article" date="2022" name="Int. J. Mol. Sci.">
        <title>Draft Genome of Tanacetum Coccineum: Genomic Comparison of Closely Related Tanacetum-Family Plants.</title>
        <authorList>
            <person name="Yamashiro T."/>
            <person name="Shiraishi A."/>
            <person name="Nakayama K."/>
            <person name="Satake H."/>
        </authorList>
    </citation>
    <scope>NUCLEOTIDE SEQUENCE</scope>
</reference>
<keyword evidence="3" id="KW-1185">Reference proteome</keyword>
<feature type="region of interest" description="Disordered" evidence="1">
    <location>
        <begin position="24"/>
        <end position="53"/>
    </location>
</feature>
<evidence type="ECO:0000313" key="3">
    <source>
        <dbReference type="Proteomes" id="UP001151760"/>
    </source>
</evidence>
<dbReference type="EMBL" id="BQNB010016164">
    <property type="protein sequence ID" value="GJT48560.1"/>
    <property type="molecule type" value="Genomic_DNA"/>
</dbReference>
<name>A0ABQ5ECC3_9ASTR</name>
<feature type="compositionally biased region" description="Acidic residues" evidence="1">
    <location>
        <begin position="116"/>
        <end position="126"/>
    </location>
</feature>
<proteinExistence type="predicted"/>
<comment type="caution">
    <text evidence="2">The sequence shown here is derived from an EMBL/GenBank/DDBJ whole genome shotgun (WGS) entry which is preliminary data.</text>
</comment>
<evidence type="ECO:0000313" key="2">
    <source>
        <dbReference type="EMBL" id="GJT48560.1"/>
    </source>
</evidence>
<reference evidence="2" key="2">
    <citation type="submission" date="2022-01" db="EMBL/GenBank/DDBJ databases">
        <authorList>
            <person name="Yamashiro T."/>
            <person name="Shiraishi A."/>
            <person name="Satake H."/>
            <person name="Nakayama K."/>
        </authorList>
    </citation>
    <scope>NUCLEOTIDE SEQUENCE</scope>
</reference>
<dbReference type="Proteomes" id="UP001151760">
    <property type="component" value="Unassembled WGS sequence"/>
</dbReference>
<accession>A0ABQ5ECC3</accession>
<feature type="compositionally biased region" description="Basic and acidic residues" evidence="1">
    <location>
        <begin position="24"/>
        <end position="35"/>
    </location>
</feature>